<reference evidence="2 3" key="1">
    <citation type="journal article" date="2019" name="Int. J. Syst. Evol. Microbiol.">
        <title>The Global Catalogue of Microorganisms (GCM) 10K type strain sequencing project: providing services to taxonomists for standard genome sequencing and annotation.</title>
        <authorList>
            <consortium name="The Broad Institute Genomics Platform"/>
            <consortium name="The Broad Institute Genome Sequencing Center for Infectious Disease"/>
            <person name="Wu L."/>
            <person name="Ma J."/>
        </authorList>
    </citation>
    <scope>NUCLEOTIDE SEQUENCE [LARGE SCALE GENOMIC DNA]</scope>
    <source>
        <strain evidence="2 3">JCM 15478</strain>
    </source>
</reference>
<feature type="region of interest" description="Disordered" evidence="1">
    <location>
        <begin position="281"/>
        <end position="310"/>
    </location>
</feature>
<evidence type="ECO:0000256" key="1">
    <source>
        <dbReference type="SAM" id="MobiDB-lite"/>
    </source>
</evidence>
<protein>
    <submittedName>
        <fullName evidence="2">Uncharacterized protein</fullName>
    </submittedName>
</protein>
<proteinExistence type="predicted"/>
<keyword evidence="3" id="KW-1185">Reference proteome</keyword>
<dbReference type="RefSeq" id="WP_344524435.1">
    <property type="nucleotide sequence ID" value="NZ_BAAAPE010000002.1"/>
</dbReference>
<dbReference type="Pfam" id="PF15589">
    <property type="entry name" value="Imm21"/>
    <property type="match status" value="1"/>
</dbReference>
<organism evidence="2 3">
    <name type="scientific">Streptomyces albiaxialis</name>
    <dbReference type="NCBI Taxonomy" id="329523"/>
    <lineage>
        <taxon>Bacteria</taxon>
        <taxon>Bacillati</taxon>
        <taxon>Actinomycetota</taxon>
        <taxon>Actinomycetes</taxon>
        <taxon>Kitasatosporales</taxon>
        <taxon>Streptomycetaceae</taxon>
        <taxon>Streptomyces</taxon>
    </lineage>
</organism>
<accession>A0ABN2VL08</accession>
<sequence length="310" mass="33908">MPAWVESAGGPLVVVPRAALPSWSGVNGNGTETDYDRACQVDGFAETVETGPHRTYQALVLGGEPAATHFLPVAPGGGVFVRRHAAPSDEDVLDSVESALDTAVWGSERTWTLPDDGVVVFDAAVPGDELDRLEPHEHLRVDLPEGQYEVRAAYVESAPDTWMSLIRVTRQGLADIVGAAWNRLLRDAAEREGPYAEPYAEMVRTAYAHPRLRPLYPWTGMSELHFSRCTELRWTWDIPYIGPAKGGGYRVSGPLRTQEVGFARSAEEAVAMVVDRLPPRSDHAFRGTPQELAAYERTHPGTTDETPQGP</sequence>
<dbReference type="InterPro" id="IPR045682">
    <property type="entry name" value="DUF6193"/>
</dbReference>
<dbReference type="EMBL" id="BAAAPE010000002">
    <property type="protein sequence ID" value="GAA2065103.1"/>
    <property type="molecule type" value="Genomic_DNA"/>
</dbReference>
<comment type="caution">
    <text evidence="2">The sequence shown here is derived from an EMBL/GenBank/DDBJ whole genome shotgun (WGS) entry which is preliminary data.</text>
</comment>
<dbReference type="InterPro" id="IPR028961">
    <property type="entry name" value="Imm21"/>
</dbReference>
<name>A0ABN2VL08_9ACTN</name>
<evidence type="ECO:0000313" key="3">
    <source>
        <dbReference type="Proteomes" id="UP001500016"/>
    </source>
</evidence>
<feature type="compositionally biased region" description="Polar residues" evidence="1">
    <location>
        <begin position="300"/>
        <end position="310"/>
    </location>
</feature>
<gene>
    <name evidence="2" type="ORF">GCM10009801_10150</name>
</gene>
<dbReference type="Proteomes" id="UP001500016">
    <property type="component" value="Unassembled WGS sequence"/>
</dbReference>
<dbReference type="Pfam" id="PF19692">
    <property type="entry name" value="DUF6193"/>
    <property type="match status" value="1"/>
</dbReference>
<evidence type="ECO:0000313" key="2">
    <source>
        <dbReference type="EMBL" id="GAA2065103.1"/>
    </source>
</evidence>